<dbReference type="Proteomes" id="UP000249340">
    <property type="component" value="Chromosome"/>
</dbReference>
<dbReference type="OrthoDB" id="5198169at2"/>
<keyword evidence="2" id="KW-1185">Reference proteome</keyword>
<sequence>MPLRDATGDVLHGRVTRLAGLVRARAAREGADIAAVFVHEDFDQRESAAADQTRSKVQAALSRQLGETASYILIAWEVEAWMLLFPDALTAFKARWSVPRARRHVNTGLIDDPKRVMVKEVARAGPPYRESDAPAIFEKVVALSHHTRPAGTNRSWELLVQLAASAGTARE</sequence>
<gene>
    <name evidence="1" type="ORF">C7M71_018030</name>
</gene>
<evidence type="ECO:0008006" key="3">
    <source>
        <dbReference type="Google" id="ProtNLM"/>
    </source>
</evidence>
<organism evidence="1 2">
    <name type="scientific">Peterkaempfera bronchialis</name>
    <dbReference type="NCBI Taxonomy" id="2126346"/>
    <lineage>
        <taxon>Bacteria</taxon>
        <taxon>Bacillati</taxon>
        <taxon>Actinomycetota</taxon>
        <taxon>Actinomycetes</taxon>
        <taxon>Kitasatosporales</taxon>
        <taxon>Streptomycetaceae</taxon>
        <taxon>Peterkaempfera</taxon>
    </lineage>
</organism>
<evidence type="ECO:0000313" key="2">
    <source>
        <dbReference type="Proteomes" id="UP000249340"/>
    </source>
</evidence>
<reference evidence="2" key="1">
    <citation type="submission" date="2018-07" db="EMBL/GenBank/DDBJ databases">
        <title>Streptacidiphilus bronchialis DSM 106435 chromosome.</title>
        <authorList>
            <person name="Batra D."/>
            <person name="Gulvik C.A."/>
        </authorList>
    </citation>
    <scope>NUCLEOTIDE SEQUENCE [LARGE SCALE GENOMIC DNA]</scope>
    <source>
        <strain evidence="2">DSM 106435</strain>
    </source>
</reference>
<name>A0A345T686_9ACTN</name>
<protein>
    <recommendedName>
        <fullName evidence="3">DUF4276 family protein</fullName>
    </recommendedName>
</protein>
<proteinExistence type="predicted"/>
<accession>A0A345T686</accession>
<dbReference type="EMBL" id="CP031264">
    <property type="protein sequence ID" value="AXI81491.1"/>
    <property type="molecule type" value="Genomic_DNA"/>
</dbReference>
<evidence type="ECO:0000313" key="1">
    <source>
        <dbReference type="EMBL" id="AXI81491.1"/>
    </source>
</evidence>
<dbReference type="AlphaFoldDB" id="A0A345T686"/>
<dbReference type="KEGG" id="stri:C7M71_018030"/>